<accession>A0A4Y9ZIQ1</accession>
<keyword evidence="3" id="KW-1185">Reference proteome</keyword>
<keyword evidence="1" id="KW-0812">Transmembrane</keyword>
<proteinExistence type="predicted"/>
<organism evidence="2 3">
    <name type="scientific">Hericium alpestre</name>
    <dbReference type="NCBI Taxonomy" id="135208"/>
    <lineage>
        <taxon>Eukaryota</taxon>
        <taxon>Fungi</taxon>
        <taxon>Dikarya</taxon>
        <taxon>Basidiomycota</taxon>
        <taxon>Agaricomycotina</taxon>
        <taxon>Agaricomycetes</taxon>
        <taxon>Russulales</taxon>
        <taxon>Hericiaceae</taxon>
        <taxon>Hericium</taxon>
    </lineage>
</organism>
<keyword evidence="1" id="KW-0472">Membrane</keyword>
<reference evidence="2 3" key="1">
    <citation type="submission" date="2019-02" db="EMBL/GenBank/DDBJ databases">
        <title>Genome sequencing of the rare red list fungi Hericium alpestre (H. flagellum).</title>
        <authorList>
            <person name="Buettner E."/>
            <person name="Kellner H."/>
        </authorList>
    </citation>
    <scope>NUCLEOTIDE SEQUENCE [LARGE SCALE GENOMIC DNA]</scope>
    <source>
        <strain evidence="2 3">DSM 108284</strain>
    </source>
</reference>
<protein>
    <submittedName>
        <fullName evidence="2">Uncharacterized protein</fullName>
    </submittedName>
</protein>
<name>A0A4Y9ZIQ1_9AGAM</name>
<dbReference type="AlphaFoldDB" id="A0A4Y9ZIQ1"/>
<evidence type="ECO:0000256" key="1">
    <source>
        <dbReference type="SAM" id="Phobius"/>
    </source>
</evidence>
<dbReference type="Proteomes" id="UP000298061">
    <property type="component" value="Unassembled WGS sequence"/>
</dbReference>
<keyword evidence="1" id="KW-1133">Transmembrane helix</keyword>
<gene>
    <name evidence="2" type="ORF">EWM64_g10683</name>
</gene>
<dbReference type="EMBL" id="SFCI01002991">
    <property type="protein sequence ID" value="TFY73329.1"/>
    <property type="molecule type" value="Genomic_DNA"/>
</dbReference>
<feature type="non-terminal residue" evidence="2">
    <location>
        <position position="1"/>
    </location>
</feature>
<sequence>TTFMSGTLSNASYNVTPYDLIGVVTSVISILAIFCSLIQANLPSVKLRELDEMRHAVDEQLKAAAEDGLLVEAEFVCQTSEALTM</sequence>
<comment type="caution">
    <text evidence="2">The sequence shown here is derived from an EMBL/GenBank/DDBJ whole genome shotgun (WGS) entry which is preliminary data.</text>
</comment>
<evidence type="ECO:0000313" key="2">
    <source>
        <dbReference type="EMBL" id="TFY73329.1"/>
    </source>
</evidence>
<feature type="transmembrane region" description="Helical" evidence="1">
    <location>
        <begin position="20"/>
        <end position="38"/>
    </location>
</feature>
<evidence type="ECO:0000313" key="3">
    <source>
        <dbReference type="Proteomes" id="UP000298061"/>
    </source>
</evidence>